<feature type="transmembrane region" description="Helical" evidence="1">
    <location>
        <begin position="6"/>
        <end position="25"/>
    </location>
</feature>
<name>A0A0F9XET1_9ZZZZ</name>
<accession>A0A0F9XET1</accession>
<comment type="caution">
    <text evidence="2">The sequence shown here is derived from an EMBL/GenBank/DDBJ whole genome shotgun (WGS) entry which is preliminary data.</text>
</comment>
<evidence type="ECO:0000313" key="2">
    <source>
        <dbReference type="EMBL" id="KKN90363.1"/>
    </source>
</evidence>
<keyword evidence="1" id="KW-0472">Membrane</keyword>
<evidence type="ECO:0008006" key="3">
    <source>
        <dbReference type="Google" id="ProtNLM"/>
    </source>
</evidence>
<keyword evidence="1" id="KW-0812">Transmembrane</keyword>
<keyword evidence="1" id="KW-1133">Transmembrane helix</keyword>
<proteinExistence type="predicted"/>
<gene>
    <name evidence="2" type="ORF">LCGC14_0229760</name>
</gene>
<feature type="transmembrane region" description="Helical" evidence="1">
    <location>
        <begin position="66"/>
        <end position="85"/>
    </location>
</feature>
<sequence length="88" mass="10148">MLALLKLIVIGFVVLTIFYIALSIYSRRVRRGKLHQKWSAGPRLVDRDTFVQRGLKRYDGSIRRKLILGVYVVPVGLVILTVYLTNFN</sequence>
<evidence type="ECO:0000256" key="1">
    <source>
        <dbReference type="SAM" id="Phobius"/>
    </source>
</evidence>
<reference evidence="2" key="1">
    <citation type="journal article" date="2015" name="Nature">
        <title>Complex archaea that bridge the gap between prokaryotes and eukaryotes.</title>
        <authorList>
            <person name="Spang A."/>
            <person name="Saw J.H."/>
            <person name="Jorgensen S.L."/>
            <person name="Zaremba-Niedzwiedzka K."/>
            <person name="Martijn J."/>
            <person name="Lind A.E."/>
            <person name="van Eijk R."/>
            <person name="Schleper C."/>
            <person name="Guy L."/>
            <person name="Ettema T.J."/>
        </authorList>
    </citation>
    <scope>NUCLEOTIDE SEQUENCE</scope>
</reference>
<protein>
    <recommendedName>
        <fullName evidence="3">Cation/multidrug efflux pump</fullName>
    </recommendedName>
</protein>
<organism evidence="2">
    <name type="scientific">marine sediment metagenome</name>
    <dbReference type="NCBI Taxonomy" id="412755"/>
    <lineage>
        <taxon>unclassified sequences</taxon>
        <taxon>metagenomes</taxon>
        <taxon>ecological metagenomes</taxon>
    </lineage>
</organism>
<dbReference type="AlphaFoldDB" id="A0A0F9XET1"/>
<dbReference type="EMBL" id="LAZR01000111">
    <property type="protein sequence ID" value="KKN90363.1"/>
    <property type="molecule type" value="Genomic_DNA"/>
</dbReference>